<dbReference type="InterPro" id="IPR012349">
    <property type="entry name" value="Split_barrel_FMN-bd"/>
</dbReference>
<comment type="caution">
    <text evidence="5">The sequence shown here is derived from an EMBL/GenBank/DDBJ whole genome shotgun (WGS) entry which is preliminary data.</text>
</comment>
<dbReference type="InterPro" id="IPR052174">
    <property type="entry name" value="Flavoredoxin"/>
</dbReference>
<dbReference type="STRING" id="276.THFILI_01425"/>
<dbReference type="Pfam" id="PF01613">
    <property type="entry name" value="Flavin_Reduct"/>
    <property type="match status" value="1"/>
</dbReference>
<evidence type="ECO:0000313" key="5">
    <source>
        <dbReference type="EMBL" id="KGQ22716.2"/>
    </source>
</evidence>
<dbReference type="PANTHER" id="PTHR43567">
    <property type="entry name" value="FLAVOREDOXIN-RELATED-RELATED"/>
    <property type="match status" value="1"/>
</dbReference>
<evidence type="ECO:0000256" key="2">
    <source>
        <dbReference type="ARBA" id="ARBA00022630"/>
    </source>
</evidence>
<dbReference type="Proteomes" id="UP000030364">
    <property type="component" value="Unassembled WGS sequence"/>
</dbReference>
<keyword evidence="2" id="KW-0285">Flavoprotein</keyword>
<dbReference type="SMART" id="SM00903">
    <property type="entry name" value="Flavin_Reduct"/>
    <property type="match status" value="1"/>
</dbReference>
<dbReference type="GO" id="GO:0016646">
    <property type="term" value="F:oxidoreductase activity, acting on the CH-NH group of donors, NAD or NADP as acceptor"/>
    <property type="evidence" value="ECO:0007669"/>
    <property type="project" value="UniProtKB-ARBA"/>
</dbReference>
<dbReference type="AlphaFoldDB" id="A0A0A2WRF8"/>
<comment type="cofactor">
    <cofactor evidence="1">
        <name>FMN</name>
        <dbReference type="ChEBI" id="CHEBI:58210"/>
    </cofactor>
</comment>
<protein>
    <submittedName>
        <fullName evidence="5">Flavin reductase</fullName>
    </submittedName>
</protein>
<dbReference type="RefSeq" id="WP_038061565.1">
    <property type="nucleotide sequence ID" value="NZ_JPSL02000035.1"/>
</dbReference>
<accession>A0A0A2WRF8</accession>
<evidence type="ECO:0000313" key="6">
    <source>
        <dbReference type="Proteomes" id="UP000030364"/>
    </source>
</evidence>
<dbReference type="GO" id="GO:0010181">
    <property type="term" value="F:FMN binding"/>
    <property type="evidence" value="ECO:0007669"/>
    <property type="project" value="InterPro"/>
</dbReference>
<dbReference type="Gene3D" id="2.30.110.10">
    <property type="entry name" value="Electron Transport, Fmn-binding Protein, Chain A"/>
    <property type="match status" value="1"/>
</dbReference>
<feature type="domain" description="Flavin reductase like" evidence="4">
    <location>
        <begin position="5"/>
        <end position="153"/>
    </location>
</feature>
<sequence>MRYTSLFYPMHLALLAVGENFFPMAWWTPVSKSPFRFLLAVDRQNYSLGLLRELGEAALCFLPWEERAWVVRAGYLTGRKGSKAARLGVELRPACKLERTRVPAKALAVFELKTQEWPTDGDHALFLGEVIHAEGSPEARRRPILFLGLRNFATIGETWRFGR</sequence>
<dbReference type="SUPFAM" id="SSF50475">
    <property type="entry name" value="FMN-binding split barrel"/>
    <property type="match status" value="1"/>
</dbReference>
<dbReference type="InterPro" id="IPR002563">
    <property type="entry name" value="Flavin_Rdtase-like_dom"/>
</dbReference>
<comment type="similarity">
    <text evidence="3">Belongs to the flavoredoxin family.</text>
</comment>
<reference evidence="5 6" key="1">
    <citation type="journal article" date="2015" name="Genome Announc.">
        <title>Draft Genome Sequence of the Thermophile Thermus filiformis ATCC 43280, Producer of Carotenoid-(Di)glucoside-Branched Fatty Acid (Di)esters and Source of Hyperthermostable Enzymes of Biotechnological Interest.</title>
        <authorList>
            <person name="Mandelli F."/>
            <person name="Oliveira Ramires B."/>
            <person name="Couger M.B."/>
            <person name="Paixao D.A."/>
            <person name="Camilo C.M."/>
            <person name="Polikarpov I."/>
            <person name="Prade R."/>
            <person name="Riano-Pachon D.M."/>
            <person name="Squina F.M."/>
        </authorList>
    </citation>
    <scope>NUCLEOTIDE SEQUENCE [LARGE SCALE GENOMIC DNA]</scope>
    <source>
        <strain evidence="5 6">ATCC 43280</strain>
    </source>
</reference>
<dbReference type="PANTHER" id="PTHR43567:SF1">
    <property type="entry name" value="FLAVOREDOXIN"/>
    <property type="match status" value="1"/>
</dbReference>
<proteinExistence type="inferred from homology"/>
<keyword evidence="6" id="KW-1185">Reference proteome</keyword>
<evidence type="ECO:0000259" key="4">
    <source>
        <dbReference type="SMART" id="SM00903"/>
    </source>
</evidence>
<organism evidence="5 6">
    <name type="scientific">Thermus filiformis</name>
    <dbReference type="NCBI Taxonomy" id="276"/>
    <lineage>
        <taxon>Bacteria</taxon>
        <taxon>Thermotogati</taxon>
        <taxon>Deinococcota</taxon>
        <taxon>Deinococci</taxon>
        <taxon>Thermales</taxon>
        <taxon>Thermaceae</taxon>
        <taxon>Thermus</taxon>
    </lineage>
</organism>
<evidence type="ECO:0000256" key="1">
    <source>
        <dbReference type="ARBA" id="ARBA00001917"/>
    </source>
</evidence>
<evidence type="ECO:0000256" key="3">
    <source>
        <dbReference type="ARBA" id="ARBA00038054"/>
    </source>
</evidence>
<dbReference type="EMBL" id="JPSL02000035">
    <property type="protein sequence ID" value="KGQ22716.2"/>
    <property type="molecule type" value="Genomic_DNA"/>
</dbReference>
<name>A0A0A2WRF8_THEFI</name>
<gene>
    <name evidence="5" type="ORF">THFILI_01425</name>
</gene>